<keyword evidence="11 12" id="KW-0472">Membrane</keyword>
<evidence type="ECO:0000256" key="9">
    <source>
        <dbReference type="ARBA" id="ARBA00022989"/>
    </source>
</evidence>
<feature type="transmembrane region" description="Helical" evidence="12">
    <location>
        <begin position="388"/>
        <end position="407"/>
    </location>
</feature>
<dbReference type="GO" id="GO:0005886">
    <property type="term" value="C:plasma membrane"/>
    <property type="evidence" value="ECO:0007669"/>
    <property type="project" value="InterPro"/>
</dbReference>
<evidence type="ECO:0000313" key="14">
    <source>
        <dbReference type="EMBL" id="GGX62343.1"/>
    </source>
</evidence>
<dbReference type="GO" id="GO:1902600">
    <property type="term" value="P:proton transmembrane transport"/>
    <property type="evidence" value="ECO:0007669"/>
    <property type="project" value="InterPro"/>
</dbReference>
<keyword evidence="10" id="KW-0406">Ion transport</keyword>
<evidence type="ECO:0000256" key="7">
    <source>
        <dbReference type="ARBA" id="ARBA00022692"/>
    </source>
</evidence>
<comment type="similarity">
    <text evidence="2">Belongs to the monovalent cation:proton antiporter 2 (CPA2) transporter (TC 2.A.37) family.</text>
</comment>
<accession>A0A918NF08</accession>
<evidence type="ECO:0000313" key="15">
    <source>
        <dbReference type="Proteomes" id="UP000600865"/>
    </source>
</evidence>
<gene>
    <name evidence="14" type="ORF">GCM10011309_10390</name>
</gene>
<organism evidence="14 15">
    <name type="scientific">Litorimonas cladophorae</name>
    <dbReference type="NCBI Taxonomy" id="1220491"/>
    <lineage>
        <taxon>Bacteria</taxon>
        <taxon>Pseudomonadati</taxon>
        <taxon>Pseudomonadota</taxon>
        <taxon>Alphaproteobacteria</taxon>
        <taxon>Maricaulales</taxon>
        <taxon>Robiginitomaculaceae</taxon>
    </lineage>
</organism>
<dbReference type="InterPro" id="IPR006036">
    <property type="entry name" value="K_uptake_TrkA"/>
</dbReference>
<evidence type="ECO:0000256" key="10">
    <source>
        <dbReference type="ARBA" id="ARBA00023065"/>
    </source>
</evidence>
<proteinExistence type="inferred from homology"/>
<keyword evidence="9 12" id="KW-1133">Transmembrane helix</keyword>
<keyword evidence="7 12" id="KW-0812">Transmembrane</keyword>
<feature type="transmembrane region" description="Helical" evidence="12">
    <location>
        <begin position="6"/>
        <end position="22"/>
    </location>
</feature>
<keyword evidence="6" id="KW-0633">Potassium transport</keyword>
<dbReference type="InterPro" id="IPR006153">
    <property type="entry name" value="Cation/H_exchanger_TM"/>
</dbReference>
<dbReference type="SUPFAM" id="SSF51735">
    <property type="entry name" value="NAD(P)-binding Rossmann-fold domains"/>
    <property type="match status" value="1"/>
</dbReference>
<keyword evidence="3" id="KW-0813">Transport</keyword>
<dbReference type="PROSITE" id="PS51201">
    <property type="entry name" value="RCK_N"/>
    <property type="match status" value="1"/>
</dbReference>
<comment type="subcellular location">
    <subcellularLocation>
        <location evidence="1">Endomembrane system</location>
        <topology evidence="1">Multi-pass membrane protein</topology>
    </subcellularLocation>
</comment>
<feature type="transmembrane region" description="Helical" evidence="12">
    <location>
        <begin position="321"/>
        <end position="343"/>
    </location>
</feature>
<dbReference type="Gene3D" id="3.40.50.720">
    <property type="entry name" value="NAD(P)-binding Rossmann-like Domain"/>
    <property type="match status" value="1"/>
</dbReference>
<dbReference type="Proteomes" id="UP000600865">
    <property type="component" value="Unassembled WGS sequence"/>
</dbReference>
<dbReference type="NCBIfam" id="TIGR00932">
    <property type="entry name" value="2a37"/>
    <property type="match status" value="1"/>
</dbReference>
<dbReference type="FunFam" id="3.40.50.720:FF:000036">
    <property type="entry name" value="Glutathione-regulated potassium-efflux system protein KefB"/>
    <property type="match status" value="1"/>
</dbReference>
<evidence type="ECO:0000256" key="1">
    <source>
        <dbReference type="ARBA" id="ARBA00004127"/>
    </source>
</evidence>
<feature type="transmembrane region" description="Helical" evidence="12">
    <location>
        <begin position="31"/>
        <end position="49"/>
    </location>
</feature>
<reference evidence="14 15" key="1">
    <citation type="journal article" date="2014" name="Int. J. Syst. Evol. Microbiol.">
        <title>Complete genome sequence of Corynebacterium casei LMG S-19264T (=DSM 44701T), isolated from a smear-ripened cheese.</title>
        <authorList>
            <consortium name="US DOE Joint Genome Institute (JGI-PGF)"/>
            <person name="Walter F."/>
            <person name="Albersmeier A."/>
            <person name="Kalinowski J."/>
            <person name="Ruckert C."/>
        </authorList>
    </citation>
    <scope>NUCLEOTIDE SEQUENCE [LARGE SCALE GENOMIC DNA]</scope>
    <source>
        <strain evidence="14 15">KCTC 23968</strain>
    </source>
</reference>
<feature type="transmembrane region" description="Helical" evidence="12">
    <location>
        <begin position="86"/>
        <end position="107"/>
    </location>
</feature>
<dbReference type="PANTHER" id="PTHR46157">
    <property type="entry name" value="K(+) EFFLUX ANTIPORTER 3, CHLOROPLASTIC"/>
    <property type="match status" value="1"/>
</dbReference>
<evidence type="ECO:0000256" key="11">
    <source>
        <dbReference type="ARBA" id="ARBA00023136"/>
    </source>
</evidence>
<evidence type="ECO:0000256" key="5">
    <source>
        <dbReference type="ARBA" id="ARBA00022475"/>
    </source>
</evidence>
<dbReference type="PRINTS" id="PR00335">
    <property type="entry name" value="KUPTAKETRKA"/>
</dbReference>
<feature type="transmembrane region" description="Helical" evidence="12">
    <location>
        <begin position="152"/>
        <end position="174"/>
    </location>
</feature>
<evidence type="ECO:0000256" key="6">
    <source>
        <dbReference type="ARBA" id="ARBA00022538"/>
    </source>
</evidence>
<feature type="transmembrane region" description="Helical" evidence="12">
    <location>
        <begin position="355"/>
        <end position="376"/>
    </location>
</feature>
<dbReference type="InterPro" id="IPR036291">
    <property type="entry name" value="NAD(P)-bd_dom_sf"/>
</dbReference>
<protein>
    <submittedName>
        <fullName evidence="14">Potassium transporter</fullName>
    </submittedName>
</protein>
<feature type="transmembrane region" description="Helical" evidence="12">
    <location>
        <begin position="55"/>
        <end position="74"/>
    </location>
</feature>
<dbReference type="AlphaFoldDB" id="A0A918NF08"/>
<keyword evidence="4" id="KW-0050">Antiport</keyword>
<name>A0A918NF08_9PROT</name>
<dbReference type="InterPro" id="IPR038770">
    <property type="entry name" value="Na+/solute_symporter_sf"/>
</dbReference>
<dbReference type="GO" id="GO:0015079">
    <property type="term" value="F:potassium ion transmembrane transporter activity"/>
    <property type="evidence" value="ECO:0007669"/>
    <property type="project" value="InterPro"/>
</dbReference>
<dbReference type="EMBL" id="BMYV01000001">
    <property type="protein sequence ID" value="GGX62343.1"/>
    <property type="molecule type" value="Genomic_DNA"/>
</dbReference>
<dbReference type="InterPro" id="IPR003148">
    <property type="entry name" value="RCK_N"/>
</dbReference>
<dbReference type="GO" id="GO:0015297">
    <property type="term" value="F:antiporter activity"/>
    <property type="evidence" value="ECO:0007669"/>
    <property type="project" value="UniProtKB-KW"/>
</dbReference>
<feature type="transmembrane region" description="Helical" evidence="12">
    <location>
        <begin position="113"/>
        <end position="131"/>
    </location>
</feature>
<evidence type="ECO:0000256" key="4">
    <source>
        <dbReference type="ARBA" id="ARBA00022449"/>
    </source>
</evidence>
<feature type="transmembrane region" description="Helical" evidence="12">
    <location>
        <begin position="296"/>
        <end position="315"/>
    </location>
</feature>
<dbReference type="InterPro" id="IPR004771">
    <property type="entry name" value="K/H_exchanger"/>
</dbReference>
<feature type="transmembrane region" description="Helical" evidence="12">
    <location>
        <begin position="268"/>
        <end position="284"/>
    </location>
</feature>
<keyword evidence="5" id="KW-1003">Cell membrane</keyword>
<evidence type="ECO:0000256" key="2">
    <source>
        <dbReference type="ARBA" id="ARBA00005551"/>
    </source>
</evidence>
<dbReference type="PANTHER" id="PTHR46157:SF4">
    <property type="entry name" value="K(+) EFFLUX ANTIPORTER 3, CHLOROPLASTIC"/>
    <property type="match status" value="1"/>
</dbReference>
<feature type="transmembrane region" description="Helical" evidence="12">
    <location>
        <begin position="211"/>
        <end position="232"/>
    </location>
</feature>
<dbReference type="Gene3D" id="1.20.1530.20">
    <property type="match status" value="1"/>
</dbReference>
<evidence type="ECO:0000259" key="13">
    <source>
        <dbReference type="PROSITE" id="PS51201"/>
    </source>
</evidence>
<evidence type="ECO:0000256" key="8">
    <source>
        <dbReference type="ARBA" id="ARBA00022958"/>
    </source>
</evidence>
<keyword evidence="8" id="KW-0630">Potassium</keyword>
<dbReference type="GO" id="GO:0012505">
    <property type="term" value="C:endomembrane system"/>
    <property type="evidence" value="ECO:0007669"/>
    <property type="project" value="UniProtKB-SubCell"/>
</dbReference>
<feature type="domain" description="RCK N-terminal" evidence="13">
    <location>
        <begin position="429"/>
        <end position="545"/>
    </location>
</feature>
<comment type="caution">
    <text evidence="14">The sequence shown here is derived from an EMBL/GenBank/DDBJ whole genome shotgun (WGS) entry which is preliminary data.</text>
</comment>
<evidence type="ECO:0000256" key="3">
    <source>
        <dbReference type="ARBA" id="ARBA00022448"/>
    </source>
</evidence>
<sequence>MGTDLLFSVFVFLAAACVLVPISKLTGLGSVIGYLIAGVLIGPHVLGLIAEPETILHFSEFGVVMMLFLIGLELQPKALWEMRTRLLGLGGIQVFATVVAITAIAIALDVPTAEAIVIGMALALSSTAIAIQIMQDRSIMGHPEGRSGFSVLLFQDVIVIAMIAALPLLAVWGAGVDLGQEASQVPSYAGDHGGASDHGAVSGGIPKPEGMWLPVAIFAVFGGMVLSGRLLLRPVFRLIARSKVRETFTAIALLLVVGAALLMNWLGLSSALGAFIAGVVLADSEYRHQLESDIEPFKALLLGLFFISVGMSLNFETLAQYPLEILGVVSGLLILKFAILFAIGTIFKLDLSPRILFAVLLCQAGEFGFVLFQFAISEGVLRPETGGFLNAVVAISMALTPILVLAYDKLIAPRLRTAATTGEGPQNHQNPVLILGFGRVGQIVGRLLQTQNIGTTIIDKDGDHIEFLKQFGHRVYYGDGTDMDLLRIAGADDARIVVVAMDDREAVTTAVKAIKHSFPHLKILARARGRTHLFDLLAEEVDYVERETIRGALAMGEKALTLLDFDDIRSARLAKDFLALDFKMAEETYEMRDDIAALAERSDRHRALLMDTLNKTQDAAQDTGG</sequence>
<dbReference type="Pfam" id="PF02254">
    <property type="entry name" value="TrkA_N"/>
    <property type="match status" value="1"/>
</dbReference>
<evidence type="ECO:0000256" key="12">
    <source>
        <dbReference type="SAM" id="Phobius"/>
    </source>
</evidence>
<keyword evidence="15" id="KW-1185">Reference proteome</keyword>
<dbReference type="Pfam" id="PF00999">
    <property type="entry name" value="Na_H_Exchanger"/>
    <property type="match status" value="1"/>
</dbReference>